<dbReference type="PRINTS" id="PR01689">
    <property type="entry name" value="EP450IICYP3A"/>
</dbReference>
<dbReference type="InterPro" id="IPR008072">
    <property type="entry name" value="Cyt_P450_E_CYP3A"/>
</dbReference>
<dbReference type="PANTHER" id="PTHR24302">
    <property type="entry name" value="CYTOCHROME P450 FAMILY 3"/>
    <property type="match status" value="1"/>
</dbReference>
<keyword evidence="8" id="KW-0492">Microsome</keyword>
<evidence type="ECO:0000256" key="2">
    <source>
        <dbReference type="ARBA" id="ARBA00004524"/>
    </source>
</evidence>
<keyword evidence="14" id="KW-1185">Reference proteome</keyword>
<evidence type="ECO:0000256" key="7">
    <source>
        <dbReference type="ARBA" id="ARBA00022824"/>
    </source>
</evidence>
<accession>A0ABQ9EJZ2</accession>
<evidence type="ECO:0000256" key="5">
    <source>
        <dbReference type="ARBA" id="ARBA00022617"/>
    </source>
</evidence>
<proteinExistence type="inferred from homology"/>
<dbReference type="Pfam" id="PF00067">
    <property type="entry name" value="p450"/>
    <property type="match status" value="1"/>
</dbReference>
<name>A0ABQ9EJZ2_TEGGR</name>
<dbReference type="InterPro" id="IPR036396">
    <property type="entry name" value="Cyt_P450_sf"/>
</dbReference>
<evidence type="ECO:0000256" key="10">
    <source>
        <dbReference type="ARBA" id="ARBA00023004"/>
    </source>
</evidence>
<evidence type="ECO:0000256" key="1">
    <source>
        <dbReference type="ARBA" id="ARBA00001971"/>
    </source>
</evidence>
<evidence type="ECO:0000256" key="11">
    <source>
        <dbReference type="ARBA" id="ARBA00023033"/>
    </source>
</evidence>
<keyword evidence="11" id="KW-0503">Monooxygenase</keyword>
<sequence>MEILGLISVPTWLFCLCLILLSLYIYTTWCQSVWKKLGVPGPKPVPFLGILNRLFKQNVNDVDMDLHKQYGRVVGVYHGNIPVLLVTDPELIKQITVKEFSNFTNRFNLIYPGEIMENGVNVALDDHWKFLRNTLSPTFSTGKLKNMMPLIQNNINTMLEIISEKSSKGESMEMKSLFGGYTMDVIASTAFGLEINSLKNPDDPFVNHAKIFFSGSFTGPFIMLQFMFPRLTSLFSVLKISFFPKKLSAFFANVINKTIQMRKEDPDTNKDFLQLMLNTEKERIDSGGKHIKGLTRNEIYGNSLIFMVAGYDTTANTLTFGSYCLATNPDVQDKLIEEIDREIADKPLGYENVMSLEYLDMFISEVLRLWAPTPRFPKSSSRVPPELLKEFFIKPKNGMILITLNSSTFHASST</sequence>
<evidence type="ECO:0000313" key="13">
    <source>
        <dbReference type="EMBL" id="KAJ8303850.1"/>
    </source>
</evidence>
<evidence type="ECO:0000256" key="9">
    <source>
        <dbReference type="ARBA" id="ARBA00023002"/>
    </source>
</evidence>
<keyword evidence="9" id="KW-0560">Oxidoreductase</keyword>
<keyword evidence="5" id="KW-0349">Heme</keyword>
<dbReference type="InterPro" id="IPR001128">
    <property type="entry name" value="Cyt_P450"/>
</dbReference>
<keyword evidence="10" id="KW-0408">Iron</keyword>
<protein>
    <recommendedName>
        <fullName evidence="15">Cytochrome P450</fullName>
    </recommendedName>
</protein>
<evidence type="ECO:0000256" key="4">
    <source>
        <dbReference type="ARBA" id="ARBA00010617"/>
    </source>
</evidence>
<dbReference type="Proteomes" id="UP001217089">
    <property type="component" value="Unassembled WGS sequence"/>
</dbReference>
<dbReference type="SUPFAM" id="SSF48264">
    <property type="entry name" value="Cytochrome P450"/>
    <property type="match status" value="1"/>
</dbReference>
<dbReference type="PRINTS" id="PR00464">
    <property type="entry name" value="EP450II"/>
</dbReference>
<keyword evidence="6" id="KW-0479">Metal-binding</keyword>
<dbReference type="InterPro" id="IPR002402">
    <property type="entry name" value="Cyt_P450_E_grp-II"/>
</dbReference>
<dbReference type="Gene3D" id="1.10.630.10">
    <property type="entry name" value="Cytochrome P450"/>
    <property type="match status" value="1"/>
</dbReference>
<dbReference type="PANTHER" id="PTHR24302:SF15">
    <property type="entry name" value="FATTY-ACID PEROXYGENASE"/>
    <property type="match status" value="1"/>
</dbReference>
<keyword evidence="12" id="KW-0472">Membrane</keyword>
<gene>
    <name evidence="13" type="ORF">KUTeg_017433</name>
</gene>
<comment type="similarity">
    <text evidence="4">Belongs to the cytochrome P450 family.</text>
</comment>
<evidence type="ECO:0008006" key="15">
    <source>
        <dbReference type="Google" id="ProtNLM"/>
    </source>
</evidence>
<evidence type="ECO:0000256" key="6">
    <source>
        <dbReference type="ARBA" id="ARBA00022723"/>
    </source>
</evidence>
<comment type="caution">
    <text evidence="13">The sequence shown here is derived from an EMBL/GenBank/DDBJ whole genome shotgun (WGS) entry which is preliminary data.</text>
</comment>
<evidence type="ECO:0000313" key="14">
    <source>
        <dbReference type="Proteomes" id="UP001217089"/>
    </source>
</evidence>
<dbReference type="InterPro" id="IPR050705">
    <property type="entry name" value="Cytochrome_P450_3A"/>
</dbReference>
<reference evidence="13 14" key="1">
    <citation type="submission" date="2022-12" db="EMBL/GenBank/DDBJ databases">
        <title>Chromosome-level genome of Tegillarca granosa.</title>
        <authorList>
            <person name="Kim J."/>
        </authorList>
    </citation>
    <scope>NUCLEOTIDE SEQUENCE [LARGE SCALE GENOMIC DNA]</scope>
    <source>
        <strain evidence="13">Teg-2019</strain>
        <tissue evidence="13">Adductor muscle</tissue>
    </source>
</reference>
<evidence type="ECO:0000256" key="8">
    <source>
        <dbReference type="ARBA" id="ARBA00022848"/>
    </source>
</evidence>
<comment type="subcellular location">
    <subcellularLocation>
        <location evidence="3">Endoplasmic reticulum membrane</location>
    </subcellularLocation>
    <subcellularLocation>
        <location evidence="2">Microsome membrane</location>
    </subcellularLocation>
</comment>
<evidence type="ECO:0000256" key="3">
    <source>
        <dbReference type="ARBA" id="ARBA00004586"/>
    </source>
</evidence>
<keyword evidence="7" id="KW-0256">Endoplasmic reticulum</keyword>
<organism evidence="13 14">
    <name type="scientific">Tegillarca granosa</name>
    <name type="common">Malaysian cockle</name>
    <name type="synonym">Anadara granosa</name>
    <dbReference type="NCBI Taxonomy" id="220873"/>
    <lineage>
        <taxon>Eukaryota</taxon>
        <taxon>Metazoa</taxon>
        <taxon>Spiralia</taxon>
        <taxon>Lophotrochozoa</taxon>
        <taxon>Mollusca</taxon>
        <taxon>Bivalvia</taxon>
        <taxon>Autobranchia</taxon>
        <taxon>Pteriomorphia</taxon>
        <taxon>Arcoida</taxon>
        <taxon>Arcoidea</taxon>
        <taxon>Arcidae</taxon>
        <taxon>Tegillarca</taxon>
    </lineage>
</organism>
<dbReference type="EMBL" id="JARBDR010000903">
    <property type="protein sequence ID" value="KAJ8303850.1"/>
    <property type="molecule type" value="Genomic_DNA"/>
</dbReference>
<evidence type="ECO:0000256" key="12">
    <source>
        <dbReference type="ARBA" id="ARBA00023136"/>
    </source>
</evidence>
<comment type="cofactor">
    <cofactor evidence="1">
        <name>heme</name>
        <dbReference type="ChEBI" id="CHEBI:30413"/>
    </cofactor>
</comment>